<evidence type="ECO:0000256" key="1">
    <source>
        <dbReference type="SAM" id="MobiDB-lite"/>
    </source>
</evidence>
<name>A0AAN6N5W6_9PEZI</name>
<accession>A0AAN6N5W6</accession>
<proteinExistence type="predicted"/>
<feature type="region of interest" description="Disordered" evidence="1">
    <location>
        <begin position="17"/>
        <end position="87"/>
    </location>
</feature>
<keyword evidence="3" id="KW-1185">Reference proteome</keyword>
<dbReference type="Proteomes" id="UP001303473">
    <property type="component" value="Unassembled WGS sequence"/>
</dbReference>
<sequence>MDRSALFRRFQSFAEVVQDMRDRQPPAIPTANPRPSFQDRGIVPRKTSRGSPLNDIPQPVGHGRPQPSPQPATPGRESTAQDDDSLPVIALSKRLKELRNGSEPLPSPPARPVYPDPLYQMTATDGILALLVKYPGNWDLVARFIELLTYAENTIRCLGIDNPHTQAWLTTKHLQKDMVLRRLWESETPVPEPHSAQLHPALPPPARAGYLPARPPFRQPTAAQPGSSSPRDSGYASNRNQSESPPTAAPAQRQNFTPRD</sequence>
<organism evidence="2 3">
    <name type="scientific">Diplogelasinospora grovesii</name>
    <dbReference type="NCBI Taxonomy" id="303347"/>
    <lineage>
        <taxon>Eukaryota</taxon>
        <taxon>Fungi</taxon>
        <taxon>Dikarya</taxon>
        <taxon>Ascomycota</taxon>
        <taxon>Pezizomycotina</taxon>
        <taxon>Sordariomycetes</taxon>
        <taxon>Sordariomycetidae</taxon>
        <taxon>Sordariales</taxon>
        <taxon>Diplogelasinosporaceae</taxon>
        <taxon>Diplogelasinospora</taxon>
    </lineage>
</organism>
<feature type="compositionally biased region" description="Polar residues" evidence="1">
    <location>
        <begin position="221"/>
        <end position="245"/>
    </location>
</feature>
<gene>
    <name evidence="2" type="ORF">QBC46DRAFT_343175</name>
</gene>
<feature type="region of interest" description="Disordered" evidence="1">
    <location>
        <begin position="190"/>
        <end position="260"/>
    </location>
</feature>
<reference evidence="3" key="1">
    <citation type="journal article" date="2023" name="Mol. Phylogenet. Evol.">
        <title>Genome-scale phylogeny and comparative genomics of the fungal order Sordariales.</title>
        <authorList>
            <person name="Hensen N."/>
            <person name="Bonometti L."/>
            <person name="Westerberg I."/>
            <person name="Brannstrom I.O."/>
            <person name="Guillou S."/>
            <person name="Cros-Aarteil S."/>
            <person name="Calhoun S."/>
            <person name="Haridas S."/>
            <person name="Kuo A."/>
            <person name="Mondo S."/>
            <person name="Pangilinan J."/>
            <person name="Riley R."/>
            <person name="LaButti K."/>
            <person name="Andreopoulos B."/>
            <person name="Lipzen A."/>
            <person name="Chen C."/>
            <person name="Yan M."/>
            <person name="Daum C."/>
            <person name="Ng V."/>
            <person name="Clum A."/>
            <person name="Steindorff A."/>
            <person name="Ohm R.A."/>
            <person name="Martin F."/>
            <person name="Silar P."/>
            <person name="Natvig D.O."/>
            <person name="Lalanne C."/>
            <person name="Gautier V."/>
            <person name="Ament-Velasquez S.L."/>
            <person name="Kruys A."/>
            <person name="Hutchinson M.I."/>
            <person name="Powell A.J."/>
            <person name="Barry K."/>
            <person name="Miller A.N."/>
            <person name="Grigoriev I.V."/>
            <person name="Debuchy R."/>
            <person name="Gladieux P."/>
            <person name="Hiltunen Thoren M."/>
            <person name="Johannesson H."/>
        </authorList>
    </citation>
    <scope>NUCLEOTIDE SEQUENCE [LARGE SCALE GENOMIC DNA]</scope>
    <source>
        <strain evidence="3">CBS 340.73</strain>
    </source>
</reference>
<evidence type="ECO:0000313" key="2">
    <source>
        <dbReference type="EMBL" id="KAK3938803.1"/>
    </source>
</evidence>
<comment type="caution">
    <text evidence="2">The sequence shown here is derived from an EMBL/GenBank/DDBJ whole genome shotgun (WGS) entry which is preliminary data.</text>
</comment>
<evidence type="ECO:0000313" key="3">
    <source>
        <dbReference type="Proteomes" id="UP001303473"/>
    </source>
</evidence>
<dbReference type="AlphaFoldDB" id="A0AAN6N5W6"/>
<dbReference type="EMBL" id="MU853822">
    <property type="protein sequence ID" value="KAK3938803.1"/>
    <property type="molecule type" value="Genomic_DNA"/>
</dbReference>
<protein>
    <submittedName>
        <fullName evidence="2">Uncharacterized protein</fullName>
    </submittedName>
</protein>